<evidence type="ECO:0000256" key="12">
    <source>
        <dbReference type="ARBA" id="ARBA00022832"/>
    </source>
</evidence>
<protein>
    <recommendedName>
        <fullName evidence="21">D-lactate dehydrogenase (cytochrome)</fullName>
        <ecNumber evidence="21">1.1.2.4</ecNumber>
    </recommendedName>
    <alternativeName>
        <fullName evidence="23">D-lactate ferricytochrome C oxidoreductase</fullName>
    </alternativeName>
</protein>
<reference evidence="29" key="1">
    <citation type="submission" date="2020-11" db="EMBL/GenBank/DDBJ databases">
        <title>Kefir isolates.</title>
        <authorList>
            <person name="Marcisauskas S."/>
            <person name="Kim Y."/>
            <person name="Blasche S."/>
        </authorList>
    </citation>
    <scope>NUCLEOTIDE SEQUENCE</scope>
    <source>
        <strain evidence="29">Olga-1</strain>
    </source>
</reference>
<dbReference type="PRINTS" id="PR00075">
    <property type="entry name" value="FACDDSATRASE"/>
</dbReference>
<dbReference type="GO" id="GO:0005739">
    <property type="term" value="C:mitochondrion"/>
    <property type="evidence" value="ECO:0007669"/>
    <property type="project" value="UniProtKB-SubCell"/>
</dbReference>
<dbReference type="InterPro" id="IPR005804">
    <property type="entry name" value="FA_desaturase_dom"/>
</dbReference>
<evidence type="ECO:0000256" key="13">
    <source>
        <dbReference type="ARBA" id="ARBA00022946"/>
    </source>
</evidence>
<keyword evidence="17" id="KW-0406">Ion transport</keyword>
<dbReference type="SUPFAM" id="SSF55856">
    <property type="entry name" value="Cytochrome b5-like heme/steroid binding domain"/>
    <property type="match status" value="1"/>
</dbReference>
<feature type="compositionally biased region" description="Polar residues" evidence="25">
    <location>
        <begin position="1393"/>
        <end position="1414"/>
    </location>
</feature>
<feature type="transmembrane region" description="Helical" evidence="26">
    <location>
        <begin position="443"/>
        <end position="462"/>
    </location>
</feature>
<evidence type="ECO:0000256" key="25">
    <source>
        <dbReference type="SAM" id="MobiDB-lite"/>
    </source>
</evidence>
<comment type="cofactor">
    <cofactor evidence="1">
        <name>FAD</name>
        <dbReference type="ChEBI" id="CHEBI:57692"/>
    </cofactor>
</comment>
<dbReference type="NCBIfam" id="TIGR01147">
    <property type="entry name" value="V_ATP_synt_G"/>
    <property type="match status" value="1"/>
</dbReference>
<dbReference type="GO" id="GO:0016717">
    <property type="term" value="F:oxidoreductase activity, acting on paired donors, with oxidation of a pair of donors resulting in the reduction of molecular oxygen to two molecules of water"/>
    <property type="evidence" value="ECO:0007669"/>
    <property type="project" value="InterPro"/>
</dbReference>
<dbReference type="InterPro" id="IPR016169">
    <property type="entry name" value="FAD-bd_PCMH_sub2"/>
</dbReference>
<dbReference type="EMBL" id="PUHW01000008">
    <property type="protein sequence ID" value="KAG0691093.1"/>
    <property type="molecule type" value="Genomic_DNA"/>
</dbReference>
<dbReference type="Gene3D" id="1.20.58.1070">
    <property type="match status" value="1"/>
</dbReference>
<dbReference type="Pfam" id="PF04938">
    <property type="entry name" value="SIP1"/>
    <property type="match status" value="1"/>
</dbReference>
<dbReference type="Gene3D" id="1.10.45.10">
    <property type="entry name" value="Vanillyl-alcohol Oxidase, Chain A, domain 4"/>
    <property type="match status" value="1"/>
</dbReference>
<dbReference type="InterPro" id="IPR016164">
    <property type="entry name" value="FAD-linked_Oxase-like_C"/>
</dbReference>
<dbReference type="CDD" id="cd03505">
    <property type="entry name" value="Delta9-FADS-like"/>
    <property type="match status" value="1"/>
</dbReference>
<dbReference type="Gene3D" id="3.30.465.10">
    <property type="match status" value="1"/>
</dbReference>
<dbReference type="Pfam" id="PF00487">
    <property type="entry name" value="FA_desaturase"/>
    <property type="match status" value="1"/>
</dbReference>
<dbReference type="Gene3D" id="3.10.120.10">
    <property type="entry name" value="Cytochrome b5-like heme/steroid binding domain"/>
    <property type="match status" value="1"/>
</dbReference>
<feature type="domain" description="FAD-binding PCMH-type" evidence="28">
    <location>
        <begin position="1653"/>
        <end position="1830"/>
    </location>
</feature>
<keyword evidence="20 26" id="KW-0472">Membrane</keyword>
<gene>
    <name evidence="29" type="ORF">C6P40_005012</name>
</gene>
<dbReference type="SMART" id="SM01117">
    <property type="entry name" value="Cyt-b5"/>
    <property type="match status" value="1"/>
</dbReference>
<dbReference type="PROSITE" id="PS50255">
    <property type="entry name" value="CYTOCHROME_B5_2"/>
    <property type="match status" value="1"/>
</dbReference>
<accession>A0A9P6WRC2</accession>
<dbReference type="InterPro" id="IPR015876">
    <property type="entry name" value="Acyl-CoA_DS"/>
</dbReference>
<dbReference type="GO" id="GO:0016471">
    <property type="term" value="C:vacuolar proton-transporting V-type ATPase complex"/>
    <property type="evidence" value="ECO:0007669"/>
    <property type="project" value="InterPro"/>
</dbReference>
<evidence type="ECO:0000256" key="17">
    <source>
        <dbReference type="ARBA" id="ARBA00023065"/>
    </source>
</evidence>
<dbReference type="InterPro" id="IPR016171">
    <property type="entry name" value="Vanillyl_alc_oxidase_C-sub2"/>
</dbReference>
<keyword evidence="8" id="KW-0285">Flavoprotein</keyword>
<proteinExistence type="inferred from homology"/>
<dbReference type="SUPFAM" id="SSF56176">
    <property type="entry name" value="FAD-binding/transporter-associated domain-like"/>
    <property type="match status" value="1"/>
</dbReference>
<evidence type="ECO:0000256" key="6">
    <source>
        <dbReference type="ARBA" id="ARBA00010066"/>
    </source>
</evidence>
<keyword evidence="19" id="KW-0496">Mitochondrion</keyword>
<organism evidence="29 30">
    <name type="scientific">Pichia californica</name>
    <dbReference type="NCBI Taxonomy" id="460514"/>
    <lineage>
        <taxon>Eukaryota</taxon>
        <taxon>Fungi</taxon>
        <taxon>Dikarya</taxon>
        <taxon>Ascomycota</taxon>
        <taxon>Saccharomycotina</taxon>
        <taxon>Pichiomycetes</taxon>
        <taxon>Pichiales</taxon>
        <taxon>Pichiaceae</taxon>
        <taxon>Pichia</taxon>
    </lineage>
</organism>
<dbReference type="Pfam" id="PF00173">
    <property type="entry name" value="Cyt-b5"/>
    <property type="match status" value="1"/>
</dbReference>
<keyword evidence="9 26" id="KW-0812">Transmembrane</keyword>
<dbReference type="CDD" id="cd12148">
    <property type="entry name" value="fungal_TF_MHR"/>
    <property type="match status" value="1"/>
</dbReference>
<dbReference type="PANTHER" id="PTHR11748">
    <property type="entry name" value="D-LACTATE DEHYDROGENASE"/>
    <property type="match status" value="1"/>
</dbReference>
<evidence type="ECO:0000256" key="22">
    <source>
        <dbReference type="ARBA" id="ARBA00051436"/>
    </source>
</evidence>
<dbReference type="InterPro" id="IPR005124">
    <property type="entry name" value="V-ATPase_G"/>
</dbReference>
<dbReference type="Gene3D" id="1.20.5.730">
    <property type="entry name" value="Single helix bin"/>
    <property type="match status" value="1"/>
</dbReference>
<evidence type="ECO:0000256" key="9">
    <source>
        <dbReference type="ARBA" id="ARBA00022692"/>
    </source>
</evidence>
<evidence type="ECO:0000313" key="29">
    <source>
        <dbReference type="EMBL" id="KAG0691093.1"/>
    </source>
</evidence>
<dbReference type="PANTHER" id="PTHR11748:SF111">
    <property type="entry name" value="D-LACTATE DEHYDROGENASE, MITOCHONDRIAL-RELATED"/>
    <property type="match status" value="1"/>
</dbReference>
<keyword evidence="13" id="KW-0809">Transit peptide</keyword>
<feature type="region of interest" description="Disordered" evidence="25">
    <location>
        <begin position="1393"/>
        <end position="1417"/>
    </location>
</feature>
<feature type="transmembrane region" description="Helical" evidence="26">
    <location>
        <begin position="417"/>
        <end position="437"/>
    </location>
</feature>
<evidence type="ECO:0000256" key="23">
    <source>
        <dbReference type="ARBA" id="ARBA00083446"/>
    </source>
</evidence>
<evidence type="ECO:0000256" key="3">
    <source>
        <dbReference type="ARBA" id="ARBA00004173"/>
    </source>
</evidence>
<evidence type="ECO:0000256" key="26">
    <source>
        <dbReference type="SAM" id="Phobius"/>
    </source>
</evidence>
<evidence type="ECO:0000256" key="20">
    <source>
        <dbReference type="ARBA" id="ARBA00023136"/>
    </source>
</evidence>
<keyword evidence="14 26" id="KW-1133">Transmembrane helix</keyword>
<comment type="subcellular location">
    <subcellularLocation>
        <location evidence="2">Membrane</location>
        <topology evidence="2">Multi-pass membrane protein</topology>
    </subcellularLocation>
    <subcellularLocation>
        <location evidence="3">Mitochondrion</location>
    </subcellularLocation>
</comment>
<dbReference type="SUPFAM" id="SSF55103">
    <property type="entry name" value="FAD-linked oxidases, C-terminal domain"/>
    <property type="match status" value="1"/>
</dbReference>
<evidence type="ECO:0000256" key="4">
    <source>
        <dbReference type="ARBA" id="ARBA00008000"/>
    </source>
</evidence>
<dbReference type="Pfam" id="PF02913">
    <property type="entry name" value="FAD-oxidase_C"/>
    <property type="match status" value="1"/>
</dbReference>
<dbReference type="FunFam" id="1.10.45.10:FF:000001">
    <property type="entry name" value="D-lactate dehydrogenase mitochondrial"/>
    <property type="match status" value="1"/>
</dbReference>
<dbReference type="Pfam" id="PF01565">
    <property type="entry name" value="FAD_binding_4"/>
    <property type="match status" value="1"/>
</dbReference>
<evidence type="ECO:0000256" key="10">
    <source>
        <dbReference type="ARBA" id="ARBA00022781"/>
    </source>
</evidence>
<dbReference type="GO" id="GO:1903457">
    <property type="term" value="P:lactate catabolic process"/>
    <property type="evidence" value="ECO:0007669"/>
    <property type="project" value="TreeGrafter"/>
</dbReference>
<dbReference type="InterPro" id="IPR036400">
    <property type="entry name" value="Cyt_B5-like_heme/steroid_sf"/>
</dbReference>
<dbReference type="InterPro" id="IPR004113">
    <property type="entry name" value="FAD-bd_oxidored_4_C"/>
</dbReference>
<comment type="catalytic activity">
    <reaction evidence="22">
        <text>(R)-lactate + 2 Fe(III)-[cytochrome c] = 2 Fe(II)-[cytochrome c] + pyruvate + 2 H(+)</text>
        <dbReference type="Rhea" id="RHEA:13521"/>
        <dbReference type="Rhea" id="RHEA-COMP:10350"/>
        <dbReference type="Rhea" id="RHEA-COMP:14399"/>
        <dbReference type="ChEBI" id="CHEBI:15361"/>
        <dbReference type="ChEBI" id="CHEBI:15378"/>
        <dbReference type="ChEBI" id="CHEBI:16004"/>
        <dbReference type="ChEBI" id="CHEBI:29033"/>
        <dbReference type="ChEBI" id="CHEBI:29034"/>
        <dbReference type="EC" id="1.1.2.4"/>
    </reaction>
</comment>
<name>A0A9P6WRC2_9ASCO</name>
<dbReference type="Proteomes" id="UP000697127">
    <property type="component" value="Unassembled WGS sequence"/>
</dbReference>
<dbReference type="InterPro" id="IPR001199">
    <property type="entry name" value="Cyt_B5-like_heme/steroid-bd"/>
</dbReference>
<sequence>MSHKRRLNELLTSLPEKKKLKTQTKDDLVYNYEGTSDNDEIEEFNNRKGYVQGPIDPIFGQRGAFPIVINVNNVKLGKVPDDVNEYLAQVRLEACQNSFKYSKDSEDYIYYKRATNTEDNTELNEYFVEKEFIDAYLKEYIKKRDEYNNYRMNLFELDAIELPKVAKDWKNFIWEVSCEKAYIAQIIEEDEYIKLIAYFAKWLSLHVDENFKEWVFAILEAVEDVLPQTAVSVVRQLGKKALRQLQQIQKEDPNNRASKLKAAKTDAQAEIEAYKAKKAAELKKFEDEFAGSNQKLETDADTEVQTELVKIKKTASDKKSDVVKLLEAIFPQDELDKYIIGTPSASNAESVEFQDIKVDNNVTTTEEAGESLRVVKIKRRPRQKVQTSNKPTTLIRRHISERSWTLRNWYAHIHWKNFIVVVIIPLVGILTLLVLHPPLLRNTLYFTFWNYMIAVISINMLYHRYWSHHSFNFCNEYLVQILSVICAGGGITSAKNWCSSHRAHHRYCDITDTDPHNIRRGLFFSHMGWMILIHHPKAARAIKESKLDELPNANIVQWQLQNYFKLFIIVGIILPSVICGYFWNDYVGGLVYGGFVKILLVQHSIFSINSIGHTIGSRPYNSTKSHRNNYLLSLITMGEGNQNFHQEFPMDYRNGYEWYNFDPTKWAIRVLQMLGQVNNLRIANQSTIEKSYVQQQQRLLDDIRSQLNWGIPIEKLPVFTADEFRKLSSQRKDKYLVVVSGIIHDVTPFAMDHPGGVPLMRASHGKDATTAFNGAVYQHSNAAKNLLATMRIGKLGGSENLYWKQQRIENKNEYESQTDDPMDRLNDGYLNYTRDELIDEYPKKEEFDSVIHLYWEYVHPLVPVLDKEITISQYQKFWEGLGNSISPQFDVDYGILFLAMLYSIKKAFEVNEKDPKKLENLKKQKVKVYNTFQKYKLAFKLISHAKYMGLHRDPILHDVYPKTIHIKDAEMRRRSWNLIRFLDTATSFTAGMSPHMIMTNSSTKFPSKRDYNHETQQYDGEMNPFMIFHITRFKCSLVMETISHYLNSDFSSDQEKIIRWEGISRTATALYQDLNILVKEIFSCSSNSKYSYALLRWLVSNTSIMVHRTYLLLLACDRRPYSHQNRVILKPLNQPDIGFRRLSQAKTHKEFFEQILTIRMPYLETAIEVCTLLLYETKIRCGLSSELNKFRWFAGASNPFQYIFFVLRDIYHYPTKIYDFSHLPPEIRKFIFDEKILNCKEEVRKYAVDESITALYKFEDQWPSRLRDIMDFLVELRKFVYRSVEQNTNNFSKTNCEAEDFNSIKSTFGMEKYRSIFNIISSMDEESSSYSIKSENSNFEQNKTDSNNASSREISMGGTNSLYLNNEQIEAFQKANSPGNDNYIPFRNSPLQQQPISYNFSPDENQPSSSSVLSSYKHPNIPIASPTGNLPLVQKMQNKMGSLLPMIPNQEMLYGSQIPSLYSGQSPQSLPLLQPTNYVQPVMTIPPNNMQSINENNHMHSNIVIESNSSKIDTNKLYDPAVLNYTSSFSNIRYRSSNTLDGIHNTAPHNPTCDEINDQYLNPKAPIFKTFSIASTFLAVGIAVGFSLSEKKENLASTTKLSDLKPLTYATNDRVQYALSKIAKIVSEDRITTSPHELQNHSEDPSKFVKSRKGKEPYAVVYPTTIEEVSKVVKICYDSSIPIIPYSGGTSIEGHYIPTRKGVSIDVSKMDKIIQIHEGDLDVVVQPGVEWCQLNEQLEPYGLMFGPDPAPGALIGGILGTNASGTNAVRYGAAKDNILSLKVVLADGTVIKTRQRPRKSSNGYNLTNLFVGSEGTLGIIVEATLKLHVKPENEVITLINFKEIGDASRAVTELFKNGITCNAVEFMDNRQMNAVVEMGSGGDRKWLPNHLLLLKLSAVDENALNSTLKRIKNVSDNNNGFNFQVAKDEEEKEDIWRVRKTLLWNSLGWAKKFKPNAMVLPTDVCVPMSKLPEIITKTMEKMEKADLLATAAGHAGDGNVHVLVIFEPDQVEAAHKIVNEMSAMAIELDGTVSGEHGIGISEKREYLEKELGEETIDLMRTIKFALDKKAILNPDHIFKIDPTEKRNPFDDH</sequence>
<evidence type="ECO:0000256" key="21">
    <source>
        <dbReference type="ARBA" id="ARBA00038897"/>
    </source>
</evidence>
<dbReference type="GO" id="GO:0071949">
    <property type="term" value="F:FAD binding"/>
    <property type="evidence" value="ECO:0007669"/>
    <property type="project" value="InterPro"/>
</dbReference>
<dbReference type="EC" id="1.1.2.4" evidence="21"/>
<comment type="caution">
    <text evidence="29">The sequence shown here is derived from an EMBL/GenBank/DDBJ whole genome shotgun (WGS) entry which is preliminary data.</text>
</comment>
<evidence type="ECO:0000256" key="24">
    <source>
        <dbReference type="SAM" id="Coils"/>
    </source>
</evidence>
<dbReference type="GO" id="GO:0008720">
    <property type="term" value="F:D-lactate dehydrogenase (NAD+) activity"/>
    <property type="evidence" value="ECO:0007669"/>
    <property type="project" value="TreeGrafter"/>
</dbReference>
<evidence type="ECO:0000256" key="1">
    <source>
        <dbReference type="ARBA" id="ARBA00001974"/>
    </source>
</evidence>
<evidence type="ECO:0000256" key="5">
    <source>
        <dbReference type="ARBA" id="ARBA00009295"/>
    </source>
</evidence>
<comment type="similarity">
    <text evidence="4">Belongs to the FAD-binding oxidoreductase/transferase type 4 family.</text>
</comment>
<feature type="compositionally biased region" description="Polar residues" evidence="25">
    <location>
        <begin position="1339"/>
        <end position="1354"/>
    </location>
</feature>
<evidence type="ECO:0000256" key="2">
    <source>
        <dbReference type="ARBA" id="ARBA00004141"/>
    </source>
</evidence>
<keyword evidence="16" id="KW-0408">Iron</keyword>
<evidence type="ECO:0000256" key="7">
    <source>
        <dbReference type="ARBA" id="ARBA00022448"/>
    </source>
</evidence>
<keyword evidence="10" id="KW-0375">Hydrogen ion transport</keyword>
<evidence type="ECO:0000256" key="18">
    <source>
        <dbReference type="ARBA" id="ARBA00023098"/>
    </source>
</evidence>
<feature type="coiled-coil region" evidence="24">
    <location>
        <begin position="257"/>
        <end position="284"/>
    </location>
</feature>
<dbReference type="GO" id="GO:0046961">
    <property type="term" value="F:proton-transporting ATPase activity, rotational mechanism"/>
    <property type="evidence" value="ECO:0007669"/>
    <property type="project" value="InterPro"/>
</dbReference>
<keyword evidence="12" id="KW-0276">Fatty acid metabolism</keyword>
<evidence type="ECO:0000256" key="11">
    <source>
        <dbReference type="ARBA" id="ARBA00022827"/>
    </source>
</evidence>
<keyword evidence="24" id="KW-0175">Coiled coil</keyword>
<dbReference type="PROSITE" id="PS51387">
    <property type="entry name" value="FAD_PCMH"/>
    <property type="match status" value="1"/>
</dbReference>
<keyword evidence="7" id="KW-0813">Transport</keyword>
<evidence type="ECO:0000256" key="15">
    <source>
        <dbReference type="ARBA" id="ARBA00023002"/>
    </source>
</evidence>
<evidence type="ECO:0000313" key="30">
    <source>
        <dbReference type="Proteomes" id="UP000697127"/>
    </source>
</evidence>
<dbReference type="GO" id="GO:0000387">
    <property type="term" value="P:spliceosomal snRNP assembly"/>
    <property type="evidence" value="ECO:0007669"/>
    <property type="project" value="InterPro"/>
</dbReference>
<evidence type="ECO:0000256" key="16">
    <source>
        <dbReference type="ARBA" id="ARBA00023004"/>
    </source>
</evidence>
<dbReference type="FunFam" id="3.30.70.2740:FF:000001">
    <property type="entry name" value="D-lactate dehydrogenase mitochondrial"/>
    <property type="match status" value="1"/>
</dbReference>
<feature type="region of interest" description="Disordered" evidence="25">
    <location>
        <begin position="1332"/>
        <end position="1354"/>
    </location>
</feature>
<evidence type="ECO:0000256" key="19">
    <source>
        <dbReference type="ARBA" id="ARBA00023128"/>
    </source>
</evidence>
<dbReference type="GO" id="GO:0006631">
    <property type="term" value="P:fatty acid metabolic process"/>
    <property type="evidence" value="ECO:0007669"/>
    <property type="project" value="UniProtKB-KW"/>
</dbReference>
<dbReference type="GO" id="GO:0004458">
    <property type="term" value="F:D-lactate dehydrogenase (cytochrome) activity"/>
    <property type="evidence" value="ECO:0007669"/>
    <property type="project" value="UniProtKB-EC"/>
</dbReference>
<dbReference type="FunFam" id="3.30.465.10:FF:000014">
    <property type="entry name" value="D-lactate dehydrogenase (Cytochrome), putative"/>
    <property type="match status" value="1"/>
</dbReference>
<dbReference type="InterPro" id="IPR035426">
    <property type="entry name" value="Gemin2/Brr1"/>
</dbReference>
<keyword evidence="15" id="KW-0560">Oxidoreductase</keyword>
<dbReference type="InterPro" id="IPR016166">
    <property type="entry name" value="FAD-bd_PCMH"/>
</dbReference>
<evidence type="ECO:0000259" key="27">
    <source>
        <dbReference type="PROSITE" id="PS50255"/>
    </source>
</evidence>
<evidence type="ECO:0000256" key="14">
    <source>
        <dbReference type="ARBA" id="ARBA00022989"/>
    </source>
</evidence>
<dbReference type="InterPro" id="IPR006094">
    <property type="entry name" value="Oxid_FAD_bind_N"/>
</dbReference>
<evidence type="ECO:0000259" key="28">
    <source>
        <dbReference type="PROSITE" id="PS51387"/>
    </source>
</evidence>
<keyword evidence="30" id="KW-1185">Reference proteome</keyword>
<evidence type="ECO:0000256" key="8">
    <source>
        <dbReference type="ARBA" id="ARBA00022630"/>
    </source>
</evidence>
<feature type="transmembrane region" description="Helical" evidence="26">
    <location>
        <begin position="563"/>
        <end position="583"/>
    </location>
</feature>
<comment type="similarity">
    <text evidence="5">Belongs to the fatty acid desaturase type 1 family.</text>
</comment>
<keyword evidence="11" id="KW-0274">FAD</keyword>
<dbReference type="Gene3D" id="3.30.70.2740">
    <property type="match status" value="1"/>
</dbReference>
<comment type="similarity">
    <text evidence="6">Belongs to the V-ATPase G subunit family.</text>
</comment>
<dbReference type="InterPro" id="IPR036318">
    <property type="entry name" value="FAD-bd_PCMH-like_sf"/>
</dbReference>
<feature type="domain" description="Cytochrome b5 heme-binding" evidence="27">
    <location>
        <begin position="716"/>
        <end position="796"/>
    </location>
</feature>
<keyword evidence="18" id="KW-0443">Lipid metabolism</keyword>